<sequence>MPPSRQLNYIQVDLEREPPCQALSSGGAQPQPQPQPQHQRLPPKKCGPQAPRRSECYAVIDIEKTAAMSNLQKALPRDDGTSRKTRHNSTDLPL</sequence>
<comment type="caution">
    <text evidence="2">The sequence shown here is derived from an EMBL/GenBank/DDBJ whole genome shotgun (WGS) entry which is preliminary data.</text>
</comment>
<dbReference type="Proteomes" id="UP001228049">
    <property type="component" value="Unassembled WGS sequence"/>
</dbReference>
<dbReference type="EMBL" id="JASDAP010000006">
    <property type="protein sequence ID" value="KAK1901733.1"/>
    <property type="molecule type" value="Genomic_DNA"/>
</dbReference>
<gene>
    <name evidence="2" type="ORF">KUDE01_004698</name>
</gene>
<evidence type="ECO:0000256" key="1">
    <source>
        <dbReference type="SAM" id="MobiDB-lite"/>
    </source>
</evidence>
<evidence type="ECO:0000313" key="3">
    <source>
        <dbReference type="Proteomes" id="UP001228049"/>
    </source>
</evidence>
<accession>A0AAD9CIL8</accession>
<reference evidence="2" key="1">
    <citation type="submission" date="2023-04" db="EMBL/GenBank/DDBJ databases">
        <title>Chromosome-level genome of Chaenocephalus aceratus.</title>
        <authorList>
            <person name="Park H."/>
        </authorList>
    </citation>
    <scope>NUCLEOTIDE SEQUENCE</scope>
    <source>
        <strain evidence="2">DE</strain>
        <tissue evidence="2">Muscle</tissue>
    </source>
</reference>
<proteinExistence type="predicted"/>
<feature type="region of interest" description="Disordered" evidence="1">
    <location>
        <begin position="15"/>
        <end position="52"/>
    </location>
</feature>
<organism evidence="2 3">
    <name type="scientific">Dissostichus eleginoides</name>
    <name type="common">Patagonian toothfish</name>
    <name type="synonym">Dissostichus amissus</name>
    <dbReference type="NCBI Taxonomy" id="100907"/>
    <lineage>
        <taxon>Eukaryota</taxon>
        <taxon>Metazoa</taxon>
        <taxon>Chordata</taxon>
        <taxon>Craniata</taxon>
        <taxon>Vertebrata</taxon>
        <taxon>Euteleostomi</taxon>
        <taxon>Actinopterygii</taxon>
        <taxon>Neopterygii</taxon>
        <taxon>Teleostei</taxon>
        <taxon>Neoteleostei</taxon>
        <taxon>Acanthomorphata</taxon>
        <taxon>Eupercaria</taxon>
        <taxon>Perciformes</taxon>
        <taxon>Notothenioidei</taxon>
        <taxon>Nototheniidae</taxon>
        <taxon>Dissostichus</taxon>
    </lineage>
</organism>
<dbReference type="AlphaFoldDB" id="A0AAD9CIL8"/>
<keyword evidence="2" id="KW-0675">Receptor</keyword>
<feature type="region of interest" description="Disordered" evidence="1">
    <location>
        <begin position="69"/>
        <end position="94"/>
    </location>
</feature>
<name>A0AAD9CIL8_DISEL</name>
<evidence type="ECO:0000313" key="2">
    <source>
        <dbReference type="EMBL" id="KAK1901733.1"/>
    </source>
</evidence>
<keyword evidence="3" id="KW-1185">Reference proteome</keyword>
<protein>
    <submittedName>
        <fullName evidence="2">Fibroblast growth factor receptor substrate 2</fullName>
    </submittedName>
</protein>